<proteinExistence type="predicted"/>
<evidence type="ECO:0000256" key="1">
    <source>
        <dbReference type="SAM" id="SignalP"/>
    </source>
</evidence>
<accession>A0ABW0FXG7</accession>
<dbReference type="EMBL" id="JBHSLF010000054">
    <property type="protein sequence ID" value="MFC5345966.1"/>
    <property type="molecule type" value="Genomic_DNA"/>
</dbReference>
<feature type="chain" id="PRO_5045338275" description="Lipoprotein" evidence="1">
    <location>
        <begin position="18"/>
        <end position="266"/>
    </location>
</feature>
<protein>
    <recommendedName>
        <fullName evidence="4">Lipoprotein</fullName>
    </recommendedName>
</protein>
<dbReference type="PROSITE" id="PS51257">
    <property type="entry name" value="PROKAR_LIPOPROTEIN"/>
    <property type="match status" value="1"/>
</dbReference>
<evidence type="ECO:0008006" key="4">
    <source>
        <dbReference type="Google" id="ProtNLM"/>
    </source>
</evidence>
<feature type="signal peptide" evidence="1">
    <location>
        <begin position="1"/>
        <end position="17"/>
    </location>
</feature>
<organism evidence="2 3">
    <name type="scientific">Brevundimonas staleyi</name>
    <dbReference type="NCBI Taxonomy" id="74326"/>
    <lineage>
        <taxon>Bacteria</taxon>
        <taxon>Pseudomonadati</taxon>
        <taxon>Pseudomonadota</taxon>
        <taxon>Alphaproteobacteria</taxon>
        <taxon>Caulobacterales</taxon>
        <taxon>Caulobacteraceae</taxon>
        <taxon>Brevundimonas</taxon>
    </lineage>
</organism>
<gene>
    <name evidence="2" type="ORF">ACFPIE_18780</name>
</gene>
<reference evidence="3" key="1">
    <citation type="journal article" date="2019" name="Int. J. Syst. Evol. Microbiol.">
        <title>The Global Catalogue of Microorganisms (GCM) 10K type strain sequencing project: providing services to taxonomists for standard genome sequencing and annotation.</title>
        <authorList>
            <consortium name="The Broad Institute Genomics Platform"/>
            <consortium name="The Broad Institute Genome Sequencing Center for Infectious Disease"/>
            <person name="Wu L."/>
            <person name="Ma J."/>
        </authorList>
    </citation>
    <scope>NUCLEOTIDE SEQUENCE [LARGE SCALE GENOMIC DNA]</scope>
    <source>
        <strain evidence="3">JCM 12125</strain>
    </source>
</reference>
<dbReference type="Proteomes" id="UP001596152">
    <property type="component" value="Unassembled WGS sequence"/>
</dbReference>
<evidence type="ECO:0000313" key="3">
    <source>
        <dbReference type="Proteomes" id="UP001596152"/>
    </source>
</evidence>
<sequence length="266" mass="27423">MKTITSVAIAGLMLGLAACNPVTDPTKGDAAEASAVTFAAQPDLADGVGALPRLVGEGAAIERINADLARIDGAVMGNACETGGGIERGVTQPMTGPGYVSFWIAESWYCEGAAHPSFDQTGLTYDLATGERVDWVAAAPGLQLVRGDATDRPATYVPSLSSSVLTTWYSRKMLASTDAEHLGDCGDVWTAESMGDTSFKLLLDAEEGGLSVQPEFAHVVQACADRVTMTPEEMQSNGVSAAMIEAVTAAHAAGNWAPKDGAEPAA</sequence>
<dbReference type="RefSeq" id="WP_374036995.1">
    <property type="nucleotide sequence ID" value="NZ_CP169082.1"/>
</dbReference>
<comment type="caution">
    <text evidence="2">The sequence shown here is derived from an EMBL/GenBank/DDBJ whole genome shotgun (WGS) entry which is preliminary data.</text>
</comment>
<name>A0ABW0FXG7_9CAUL</name>
<evidence type="ECO:0000313" key="2">
    <source>
        <dbReference type="EMBL" id="MFC5345966.1"/>
    </source>
</evidence>
<keyword evidence="3" id="KW-1185">Reference proteome</keyword>
<keyword evidence="1" id="KW-0732">Signal</keyword>